<dbReference type="InterPro" id="IPR006615">
    <property type="entry name" value="Pept_C19_DUSP"/>
</dbReference>
<dbReference type="EMBL" id="NBAG03000473">
    <property type="protein sequence ID" value="PNI20720.1"/>
    <property type="molecule type" value="Genomic_DNA"/>
</dbReference>
<protein>
    <recommendedName>
        <fullName evidence="2">ubiquitinyl hydrolase 1</fullName>
        <ecNumber evidence="2">3.4.19.12</ecNumber>
    </recommendedName>
</protein>
<keyword evidence="4" id="KW-0645">Protease</keyword>
<evidence type="ECO:0000259" key="5">
    <source>
        <dbReference type="PROSITE" id="PS51283"/>
    </source>
</evidence>
<feature type="domain" description="DUSP" evidence="5">
    <location>
        <begin position="73"/>
        <end position="133"/>
    </location>
</feature>
<feature type="non-terminal residue" evidence="6">
    <location>
        <position position="133"/>
    </location>
</feature>
<organism evidence="6 7">
    <name type="scientific">Pan troglodytes</name>
    <name type="common">Chimpanzee</name>
    <dbReference type="NCBI Taxonomy" id="9598"/>
    <lineage>
        <taxon>Eukaryota</taxon>
        <taxon>Metazoa</taxon>
        <taxon>Chordata</taxon>
        <taxon>Craniata</taxon>
        <taxon>Vertebrata</taxon>
        <taxon>Euteleostomi</taxon>
        <taxon>Mammalia</taxon>
        <taxon>Eutheria</taxon>
        <taxon>Euarchontoglires</taxon>
        <taxon>Primates</taxon>
        <taxon>Haplorrhini</taxon>
        <taxon>Catarrhini</taxon>
        <taxon>Hominidae</taxon>
        <taxon>Pan</taxon>
    </lineage>
</organism>
<evidence type="ECO:0000256" key="4">
    <source>
        <dbReference type="ARBA" id="ARBA00022807"/>
    </source>
</evidence>
<dbReference type="InterPro" id="IPR035927">
    <property type="entry name" value="DUSP-like_sf"/>
</dbReference>
<keyword evidence="4" id="KW-0378">Hydrolase</keyword>
<dbReference type="SUPFAM" id="SSF143791">
    <property type="entry name" value="DUSP-like"/>
    <property type="match status" value="1"/>
</dbReference>
<evidence type="ECO:0000256" key="1">
    <source>
        <dbReference type="ARBA" id="ARBA00000707"/>
    </source>
</evidence>
<evidence type="ECO:0000256" key="2">
    <source>
        <dbReference type="ARBA" id="ARBA00012759"/>
    </source>
</evidence>
<dbReference type="GO" id="GO:0004843">
    <property type="term" value="F:cysteine-type deubiquitinase activity"/>
    <property type="evidence" value="ECO:0007669"/>
    <property type="project" value="UniProtKB-EC"/>
</dbReference>
<dbReference type="Gene3D" id="3.30.2230.10">
    <property type="entry name" value="DUSP-like"/>
    <property type="match status" value="1"/>
</dbReference>
<proteinExistence type="predicted"/>
<keyword evidence="3" id="KW-0833">Ubl conjugation pathway</keyword>
<dbReference type="EC" id="3.4.19.12" evidence="2"/>
<dbReference type="SMR" id="A0A2J8JD78"/>
<gene>
    <name evidence="6" type="ORF">CK820_G0048521</name>
</gene>
<evidence type="ECO:0000313" key="7">
    <source>
        <dbReference type="Proteomes" id="UP000236370"/>
    </source>
</evidence>
<accession>A0A2J8JD78</accession>
<dbReference type="PROSITE" id="PS51283">
    <property type="entry name" value="DUSP"/>
    <property type="match status" value="1"/>
</dbReference>
<dbReference type="AlphaFoldDB" id="A0A2J8JD78"/>
<keyword evidence="4" id="KW-0788">Thiol protease</keyword>
<evidence type="ECO:0000256" key="3">
    <source>
        <dbReference type="ARBA" id="ARBA00022786"/>
    </source>
</evidence>
<reference evidence="6 7" key="1">
    <citation type="submission" date="2017-12" db="EMBL/GenBank/DDBJ databases">
        <title>High-resolution comparative analysis of great ape genomes.</title>
        <authorList>
            <person name="Pollen A."/>
            <person name="Hastie A."/>
            <person name="Hormozdiari F."/>
            <person name="Dougherty M."/>
            <person name="Liu R."/>
            <person name="Chaisson M."/>
            <person name="Hoppe E."/>
            <person name="Hill C."/>
            <person name="Pang A."/>
            <person name="Hillier L."/>
            <person name="Baker C."/>
            <person name="Armstrong J."/>
            <person name="Shendure J."/>
            <person name="Paten B."/>
            <person name="Wilson R."/>
            <person name="Chao H."/>
            <person name="Schneider V."/>
            <person name="Ventura M."/>
            <person name="Kronenberg Z."/>
            <person name="Murali S."/>
            <person name="Gordon D."/>
            <person name="Cantsilieris S."/>
            <person name="Munson K."/>
            <person name="Nelson B."/>
            <person name="Raja A."/>
            <person name="Underwood J."/>
            <person name="Diekhans M."/>
            <person name="Fiddes I."/>
            <person name="Haussler D."/>
            <person name="Eichler E."/>
        </authorList>
    </citation>
    <scope>NUCLEOTIDE SEQUENCE [LARGE SCALE GENOMIC DNA]</scope>
    <source>
        <strain evidence="6">Yerkes chimp pedigree #C0471</strain>
    </source>
</reference>
<sequence>MGAKESRIGFLSYEEALRRVTDVELKRLKDAFKRTCGLSYYMGQHCFIREVLGDGVPPKVAEVCHIVLGLRPATPEEEGQIIRGWLERESRYGLQAGHNWFIISMQWWQQWKEYVKYDANPVVIEPSSVLNGG</sequence>
<comment type="caution">
    <text evidence="6">The sequence shown here is derived from an EMBL/GenBank/DDBJ whole genome shotgun (WGS) entry which is preliminary data.</text>
</comment>
<comment type="catalytic activity">
    <reaction evidence="1">
        <text>Thiol-dependent hydrolysis of ester, thioester, amide, peptide and isopeptide bonds formed by the C-terminal Gly of ubiquitin (a 76-residue protein attached to proteins as an intracellular targeting signal).</text>
        <dbReference type="EC" id="3.4.19.12"/>
    </reaction>
</comment>
<dbReference type="Proteomes" id="UP000236370">
    <property type="component" value="Unassembled WGS sequence"/>
</dbReference>
<evidence type="ECO:0000313" key="6">
    <source>
        <dbReference type="EMBL" id="PNI20720.1"/>
    </source>
</evidence>
<name>A0A2J8JD78_PANTR</name>